<dbReference type="STRING" id="416591.Tlet_0024"/>
<dbReference type="InterPro" id="IPR015422">
    <property type="entry name" value="PyrdxlP-dep_Trfase_small"/>
</dbReference>
<dbReference type="InterPro" id="IPR015421">
    <property type="entry name" value="PyrdxlP-dep_Trfase_major"/>
</dbReference>
<dbReference type="eggNOG" id="COG0436">
    <property type="taxonomic scope" value="Bacteria"/>
</dbReference>
<dbReference type="Pfam" id="PF00155">
    <property type="entry name" value="Aminotran_1_2"/>
    <property type="match status" value="1"/>
</dbReference>
<accession>A8F363</accession>
<dbReference type="HOGENOM" id="CLU_017584_4_5_0"/>
<dbReference type="InterPro" id="IPR004839">
    <property type="entry name" value="Aminotransferase_I/II_large"/>
</dbReference>
<reference evidence="5 6" key="2">
    <citation type="journal article" date="2009" name="Proc. Natl. Acad. Sci. U.S.A.">
        <title>On the chimeric nature, thermophilic origin, and phylogenetic placement of the Thermotogales.</title>
        <authorList>
            <person name="Zhaxybayeva O."/>
            <person name="Swithers K.S."/>
            <person name="Lapierre P."/>
            <person name="Fournier G.P."/>
            <person name="Bickhart D.M."/>
            <person name="DeBoy R.T."/>
            <person name="Nelson K.E."/>
            <person name="Nesbo C.L."/>
            <person name="Doolittle W.F."/>
            <person name="Gogarten J.P."/>
            <person name="Noll K.M."/>
        </authorList>
    </citation>
    <scope>NUCLEOTIDE SEQUENCE [LARGE SCALE GENOMIC DNA]</scope>
    <source>
        <strain evidence="6">ATCC BAA-301 / DSM 14385 / NBRC 107922 / TMO</strain>
    </source>
</reference>
<dbReference type="RefSeq" id="WP_012002078.1">
    <property type="nucleotide sequence ID" value="NC_009828.1"/>
</dbReference>
<gene>
    <name evidence="5" type="ordered locus">Tlet_0024</name>
</gene>
<name>A8F363_PSELT</name>
<dbReference type="GO" id="GO:0008483">
    <property type="term" value="F:transaminase activity"/>
    <property type="evidence" value="ECO:0007669"/>
    <property type="project" value="UniProtKB-KW"/>
</dbReference>
<dbReference type="PANTHER" id="PTHR42832">
    <property type="entry name" value="AMINO ACID AMINOTRANSFERASE"/>
    <property type="match status" value="1"/>
</dbReference>
<evidence type="ECO:0000256" key="2">
    <source>
        <dbReference type="ARBA" id="ARBA00022576"/>
    </source>
</evidence>
<keyword evidence="2 5" id="KW-0032">Aminotransferase</keyword>
<keyword evidence="3 5" id="KW-0808">Transferase</keyword>
<dbReference type="InterPro" id="IPR050881">
    <property type="entry name" value="LL-DAP_aminotransferase"/>
</dbReference>
<dbReference type="InterPro" id="IPR015424">
    <property type="entry name" value="PyrdxlP-dep_Trfase"/>
</dbReference>
<evidence type="ECO:0000256" key="1">
    <source>
        <dbReference type="ARBA" id="ARBA00001933"/>
    </source>
</evidence>
<protein>
    <submittedName>
        <fullName evidence="5">Aminotransferase class I and II</fullName>
    </submittedName>
</protein>
<dbReference type="EMBL" id="CP000812">
    <property type="protein sequence ID" value="ABV32597.1"/>
    <property type="molecule type" value="Genomic_DNA"/>
</dbReference>
<dbReference type="GO" id="GO:0030170">
    <property type="term" value="F:pyridoxal phosphate binding"/>
    <property type="evidence" value="ECO:0007669"/>
    <property type="project" value="InterPro"/>
</dbReference>
<reference evidence="5 6" key="1">
    <citation type="submission" date="2007-08" db="EMBL/GenBank/DDBJ databases">
        <title>Complete sequence of Thermotoga lettingae TMO.</title>
        <authorList>
            <consortium name="US DOE Joint Genome Institute"/>
            <person name="Copeland A."/>
            <person name="Lucas S."/>
            <person name="Lapidus A."/>
            <person name="Barry K."/>
            <person name="Glavina del Rio T."/>
            <person name="Dalin E."/>
            <person name="Tice H."/>
            <person name="Pitluck S."/>
            <person name="Foster B."/>
            <person name="Bruce D."/>
            <person name="Schmutz J."/>
            <person name="Larimer F."/>
            <person name="Land M."/>
            <person name="Hauser L."/>
            <person name="Kyrpides N."/>
            <person name="Mikhailova N."/>
            <person name="Nelson K."/>
            <person name="Gogarten J.P."/>
            <person name="Noll K."/>
            <person name="Richardson P."/>
        </authorList>
    </citation>
    <scope>NUCLEOTIDE SEQUENCE [LARGE SCALE GENOMIC DNA]</scope>
    <source>
        <strain evidence="6">ATCC BAA-301 / DSM 14385 / NBRC 107922 / TMO</strain>
    </source>
</reference>
<organism evidence="5 6">
    <name type="scientific">Pseudothermotoga lettingae (strain ATCC BAA-301 / DSM 14385 / NBRC 107922 / TMO)</name>
    <name type="common">Thermotoga lettingae</name>
    <dbReference type="NCBI Taxonomy" id="416591"/>
    <lineage>
        <taxon>Bacteria</taxon>
        <taxon>Thermotogati</taxon>
        <taxon>Thermotogota</taxon>
        <taxon>Thermotogae</taxon>
        <taxon>Thermotogales</taxon>
        <taxon>Thermotogaceae</taxon>
        <taxon>Pseudothermotoga</taxon>
    </lineage>
</organism>
<comment type="cofactor">
    <cofactor evidence="1">
        <name>pyridoxal 5'-phosphate</name>
        <dbReference type="ChEBI" id="CHEBI:597326"/>
    </cofactor>
</comment>
<dbReference type="Gene3D" id="3.90.1150.10">
    <property type="entry name" value="Aspartate Aminotransferase, domain 1"/>
    <property type="match status" value="1"/>
</dbReference>
<dbReference type="KEGG" id="tle:Tlet_0024"/>
<dbReference type="Gene3D" id="3.40.640.10">
    <property type="entry name" value="Type I PLP-dependent aspartate aminotransferase-like (Major domain)"/>
    <property type="match status" value="1"/>
</dbReference>
<dbReference type="SUPFAM" id="SSF53383">
    <property type="entry name" value="PLP-dependent transferases"/>
    <property type="match status" value="1"/>
</dbReference>
<dbReference type="Proteomes" id="UP000002016">
    <property type="component" value="Chromosome"/>
</dbReference>
<sequence length="407" mass="46484">MKRQLGSSKLEYFSPDPFSFIRELRKKPSKSKIIDLSIGAPNRPTPPWIIETMKNALNEVSYHTYPPQNGSSELRKAISDWYKNRFSVDLDPEKNILITVGIKEIVFNALQALINQGDIVLIPDPGYPTYYDASNFAGAKILTYDSKASPEKILEDITLVLKKNRVKAIIVNFPSNPVGTIVNIEFYKRLSTIAEEHFCIVISDIPYYEITFNDSVAPSYLQGNPSLRNAIEYFAFSKTYNMAGWRVGAVVGDEKIIDLLKLFKSKIDSNVFYPIQIAAVSALRETPQEYYESLRKEYKLRRDTMVGYLEKSGLEFHMPDGAMYIWVRVPEEEDCWSFVEKLYLNTGILTVPGIAYGPSGKDHIRLGLVQEVDALKEAGERILKYISNQNNMELEKIRIRSVKMQEK</sequence>
<evidence type="ECO:0000256" key="3">
    <source>
        <dbReference type="ARBA" id="ARBA00022679"/>
    </source>
</evidence>
<feature type="domain" description="Aminotransferase class I/classII large" evidence="4">
    <location>
        <begin position="32"/>
        <end position="368"/>
    </location>
</feature>
<evidence type="ECO:0000313" key="5">
    <source>
        <dbReference type="EMBL" id="ABV32597.1"/>
    </source>
</evidence>
<evidence type="ECO:0000259" key="4">
    <source>
        <dbReference type="Pfam" id="PF00155"/>
    </source>
</evidence>
<evidence type="ECO:0000313" key="6">
    <source>
        <dbReference type="Proteomes" id="UP000002016"/>
    </source>
</evidence>
<dbReference type="AlphaFoldDB" id="A8F363"/>
<dbReference type="OrthoDB" id="9803354at2"/>
<dbReference type="PANTHER" id="PTHR42832:SF3">
    <property type="entry name" value="L-GLUTAMINE--4-(METHYLSULFANYL)-2-OXOBUTANOATE AMINOTRANSFERASE"/>
    <property type="match status" value="1"/>
</dbReference>
<proteinExistence type="predicted"/>
<keyword evidence="6" id="KW-1185">Reference proteome</keyword>
<dbReference type="CDD" id="cd00609">
    <property type="entry name" value="AAT_like"/>
    <property type="match status" value="1"/>
</dbReference>